<protein>
    <submittedName>
        <fullName evidence="2">Uncharacterized protein</fullName>
    </submittedName>
</protein>
<dbReference type="AlphaFoldDB" id="A0A7S3APE0"/>
<reference evidence="2" key="1">
    <citation type="submission" date="2021-01" db="EMBL/GenBank/DDBJ databases">
        <authorList>
            <person name="Corre E."/>
            <person name="Pelletier E."/>
            <person name="Niang G."/>
            <person name="Scheremetjew M."/>
            <person name="Finn R."/>
            <person name="Kale V."/>
            <person name="Holt S."/>
            <person name="Cochrane G."/>
            <person name="Meng A."/>
            <person name="Brown T."/>
            <person name="Cohen L."/>
        </authorList>
    </citation>
    <scope>NUCLEOTIDE SEQUENCE</scope>
    <source>
        <strain evidence="2">CCMP281</strain>
    </source>
</reference>
<proteinExistence type="predicted"/>
<evidence type="ECO:0000313" key="2">
    <source>
        <dbReference type="EMBL" id="CAE0109091.1"/>
    </source>
</evidence>
<name>A0A7S3APE0_9EUKA</name>
<feature type="compositionally biased region" description="Polar residues" evidence="1">
    <location>
        <begin position="61"/>
        <end position="71"/>
    </location>
</feature>
<feature type="region of interest" description="Disordered" evidence="1">
    <location>
        <begin position="61"/>
        <end position="112"/>
    </location>
</feature>
<gene>
    <name evidence="2" type="ORF">HERI1096_LOCUS9751</name>
</gene>
<sequence>MLHGQLVLERKKLIMAALAMGSLCSTDQNALKYTSMDPLGKLLAAWSAAKAARRNLWLASTDTNSTPSSKLTMHVSRRKSAEPHTSLRAQSSQASEGMASNKLFESSIPVPP</sequence>
<organism evidence="2">
    <name type="scientific">Haptolina ericina</name>
    <dbReference type="NCBI Taxonomy" id="156174"/>
    <lineage>
        <taxon>Eukaryota</taxon>
        <taxon>Haptista</taxon>
        <taxon>Haptophyta</taxon>
        <taxon>Prymnesiophyceae</taxon>
        <taxon>Prymnesiales</taxon>
        <taxon>Prymnesiaceae</taxon>
        <taxon>Haptolina</taxon>
    </lineage>
</organism>
<accession>A0A7S3APE0</accession>
<evidence type="ECO:0000256" key="1">
    <source>
        <dbReference type="SAM" id="MobiDB-lite"/>
    </source>
</evidence>
<dbReference type="EMBL" id="HBHX01017457">
    <property type="protein sequence ID" value="CAE0109091.1"/>
    <property type="molecule type" value="Transcribed_RNA"/>
</dbReference>